<evidence type="ECO:0000256" key="2">
    <source>
        <dbReference type="ARBA" id="ARBA00004202"/>
    </source>
</evidence>
<dbReference type="CDD" id="cd00130">
    <property type="entry name" value="PAS"/>
    <property type="match status" value="2"/>
</dbReference>
<dbReference type="SMART" id="SM00086">
    <property type="entry name" value="PAC"/>
    <property type="match status" value="2"/>
</dbReference>
<comment type="subcellular location">
    <subcellularLocation>
        <location evidence="2">Cell membrane</location>
        <topology evidence="2">Peripheral membrane protein</topology>
    </subcellularLocation>
</comment>
<feature type="region of interest" description="Disordered" evidence="20">
    <location>
        <begin position="456"/>
        <end position="480"/>
    </location>
</feature>
<name>A0A126X415_9ROSI</name>
<evidence type="ECO:0000259" key="23">
    <source>
        <dbReference type="PROSITE" id="PS50113"/>
    </source>
</evidence>
<protein>
    <recommendedName>
        <fullName evidence="4">non-specific serine/threonine protein kinase</fullName>
        <ecNumber evidence="4">2.7.11.1</ecNumber>
    </recommendedName>
</protein>
<dbReference type="FunFam" id="3.30.450.20:FF:000036">
    <property type="entry name" value="Putative LOV domain-containing protein"/>
    <property type="match status" value="1"/>
</dbReference>
<dbReference type="InterPro" id="IPR000719">
    <property type="entry name" value="Prot_kinase_dom"/>
</dbReference>
<keyword evidence="11" id="KW-0677">Repeat</keyword>
<dbReference type="GO" id="GO:0042802">
    <property type="term" value="F:identical protein binding"/>
    <property type="evidence" value="ECO:0007669"/>
    <property type="project" value="UniProtKB-ARBA"/>
</dbReference>
<evidence type="ECO:0000313" key="24">
    <source>
        <dbReference type="EMBL" id="AML79432.1"/>
    </source>
</evidence>
<dbReference type="SMART" id="SM00091">
    <property type="entry name" value="PAS"/>
    <property type="match status" value="2"/>
</dbReference>
<evidence type="ECO:0000256" key="18">
    <source>
        <dbReference type="ARBA" id="ARBA00048679"/>
    </source>
</evidence>
<feature type="compositionally biased region" description="Basic residues" evidence="20">
    <location>
        <begin position="238"/>
        <end position="247"/>
    </location>
</feature>
<dbReference type="GO" id="GO:0009882">
    <property type="term" value="F:blue light photoreceptor activity"/>
    <property type="evidence" value="ECO:0007669"/>
    <property type="project" value="UniProtKB-ARBA"/>
</dbReference>
<evidence type="ECO:0000256" key="4">
    <source>
        <dbReference type="ARBA" id="ARBA00012513"/>
    </source>
</evidence>
<evidence type="ECO:0000256" key="13">
    <source>
        <dbReference type="ARBA" id="ARBA00022777"/>
    </source>
</evidence>
<dbReference type="FunFam" id="3.30.450.20:FF:000002">
    <property type="entry name" value="LOV domain-containing protein"/>
    <property type="match status" value="1"/>
</dbReference>
<dbReference type="Gene3D" id="1.10.510.10">
    <property type="entry name" value="Transferase(Phosphotransferase) domain 1"/>
    <property type="match status" value="1"/>
</dbReference>
<dbReference type="Gene3D" id="3.30.200.20">
    <property type="entry name" value="Phosphorylase Kinase, domain 1"/>
    <property type="match status" value="1"/>
</dbReference>
<dbReference type="NCBIfam" id="TIGR00229">
    <property type="entry name" value="sensory_box"/>
    <property type="match status" value="2"/>
</dbReference>
<keyword evidence="7" id="KW-0716">Sensory transduction</keyword>
<evidence type="ECO:0000256" key="12">
    <source>
        <dbReference type="ARBA" id="ARBA00022741"/>
    </source>
</evidence>
<evidence type="ECO:0000256" key="1">
    <source>
        <dbReference type="ARBA" id="ARBA00001917"/>
    </source>
</evidence>
<feature type="compositionally biased region" description="Acidic residues" evidence="20">
    <location>
        <begin position="269"/>
        <end position="285"/>
    </location>
</feature>
<feature type="region of interest" description="Disordered" evidence="20">
    <location>
        <begin position="269"/>
        <end position="295"/>
    </location>
</feature>
<dbReference type="CDD" id="cd05574">
    <property type="entry name" value="STKc_phototropin_like"/>
    <property type="match status" value="1"/>
</dbReference>
<reference evidence="24" key="1">
    <citation type="journal article" date="2016" name="Proc. Natl. Acad. Sci. U.S.A.">
        <title>Functional and topological diversity of LOV domain photoreceptors.</title>
        <authorList>
            <person name="Glantz S.T."/>
            <person name="Carpenter E.J."/>
            <person name="Melkonian M."/>
            <person name="Gardner K.H."/>
            <person name="Boyden E.S."/>
            <person name="Wong G.K."/>
            <person name="Chow B.Y."/>
        </authorList>
    </citation>
    <scope>NUCLEOTIDE SEQUENCE</scope>
    <source>
        <strain evidence="24">YGAT_2008224</strain>
    </source>
</reference>
<comment type="similarity">
    <text evidence="3">Belongs to the protein kinase superfamily. AGC Ser/Thr protein kinase family.</text>
</comment>
<dbReference type="GO" id="GO:0009902">
    <property type="term" value="P:chloroplast relocation"/>
    <property type="evidence" value="ECO:0007669"/>
    <property type="project" value="UniProtKB-ARBA"/>
</dbReference>
<feature type="region of interest" description="Disordered" evidence="20">
    <location>
        <begin position="176"/>
        <end position="247"/>
    </location>
</feature>
<dbReference type="AlphaFoldDB" id="A0A126X415"/>
<evidence type="ECO:0000256" key="3">
    <source>
        <dbReference type="ARBA" id="ARBA00009903"/>
    </source>
</evidence>
<keyword evidence="10" id="KW-0808">Transferase</keyword>
<keyword evidence="8" id="KW-0285">Flavoprotein</keyword>
<feature type="domain" description="Protein kinase" evidence="21">
    <location>
        <begin position="502"/>
        <end position="789"/>
    </location>
</feature>
<dbReference type="PROSITE" id="PS50113">
    <property type="entry name" value="PAC"/>
    <property type="match status" value="2"/>
</dbReference>
<keyword evidence="6" id="KW-0600">Photoreceptor protein</keyword>
<dbReference type="GO" id="GO:0004674">
    <property type="term" value="F:protein serine/threonine kinase activity"/>
    <property type="evidence" value="ECO:0007669"/>
    <property type="project" value="UniProtKB-KW"/>
</dbReference>
<feature type="compositionally biased region" description="Basic and acidic residues" evidence="20">
    <location>
        <begin position="456"/>
        <end position="466"/>
    </location>
</feature>
<dbReference type="InterPro" id="IPR000700">
    <property type="entry name" value="PAS-assoc_C"/>
</dbReference>
<feature type="compositionally biased region" description="Basic and acidic residues" evidence="20">
    <location>
        <begin position="190"/>
        <end position="210"/>
    </location>
</feature>
<dbReference type="GO" id="GO:0009638">
    <property type="term" value="P:phototropism"/>
    <property type="evidence" value="ECO:0007669"/>
    <property type="project" value="UniProtKB-ARBA"/>
</dbReference>
<dbReference type="GO" id="GO:0007623">
    <property type="term" value="P:circadian rhythm"/>
    <property type="evidence" value="ECO:0007669"/>
    <property type="project" value="UniProtKB-ARBA"/>
</dbReference>
<keyword evidence="14 19" id="KW-0067">ATP-binding</keyword>
<sequence>MSDDGGKEKGNIPRVSEDIRDALSSFQQTFVVSDATKPDFPILYASAGFFKMTGYTSKEVIGRNCRFLQGADTNPEDVAKIREALAAGNNFCGRLLNYKKDGTPFWNLLTISPIKDEEGKTLKFIGMQVEVSKHTEGAKDKMLRPNGLPESLIRYDARQQEMASSSVTELVQAVKRPRALSESTNRPLMRKSEGGAEDERKGALGRRKSENIAPNRRNSHGGTRTSSMQRISEVPEKKTRKSRLSFMGRMRKSIQFKSDEFDNALILNDDDDDAKEDSDYDDDDARPESLDDKARKKEMRKGIDLATTLERIEKNFVITDPRLPDNPIIFASDSFLELTEYSREEILGRNCRFLQGPETDPATVKKIREAIDTQTEVTVQLINYTKSGKKFWNLFHLQPMRDQKGEVQYFIGVQLDGSEHVEPRSNCIPQETAVEGEKLIRQTAENVDEAVRELPDANSKPEDLWAKHSQTVSPKPHRKDTPSWIAIQKILDSGEQIGLKHFRPVKPLGSGDTGSVHLVELCGTGLFFAMKAMDKTVMLNRNKVHRACAEREILDMLDHPFLPALYASFQTKTHICLITDYCPGGELFLLLDRQPTKVLKEDAVRFYAAEVVVALEYLHCQGIIYRDLKPENVLLQGNGHVSLTDFDLSCLTSCKPQLLIPTVNEKKKHHKSQQTPIFMAEPMRASNSFVGTEEYIAPEIITGAGHTSAVDWWALGILLYEMLYGYTPFRGKTRQKTFANVLHKDLKFPGSIPVSLNAKQLMYRLLHRDPKNRLGSREGANEIKRHPFFKGVNWALVRCMNPPELQTPLFDAEAEKEAKIVDPELQDLQTNVF</sequence>
<dbReference type="Pfam" id="PF00069">
    <property type="entry name" value="Pkinase"/>
    <property type="match status" value="1"/>
</dbReference>
<dbReference type="InterPro" id="IPR008271">
    <property type="entry name" value="Ser/Thr_kinase_AS"/>
</dbReference>
<keyword evidence="16" id="KW-0675">Receptor</keyword>
<dbReference type="EMBL" id="KU701911">
    <property type="protein sequence ID" value="AML79432.1"/>
    <property type="molecule type" value="mRNA"/>
</dbReference>
<dbReference type="InterPro" id="IPR035965">
    <property type="entry name" value="PAS-like_dom_sf"/>
</dbReference>
<dbReference type="GO" id="GO:0005524">
    <property type="term" value="F:ATP binding"/>
    <property type="evidence" value="ECO:0007669"/>
    <property type="project" value="UniProtKB-UniRule"/>
</dbReference>
<evidence type="ECO:0000256" key="9">
    <source>
        <dbReference type="ARBA" id="ARBA00022643"/>
    </source>
</evidence>
<keyword evidence="5" id="KW-0723">Serine/threonine-protein kinase</keyword>
<dbReference type="PROSITE" id="PS00107">
    <property type="entry name" value="PROTEIN_KINASE_ATP"/>
    <property type="match status" value="1"/>
</dbReference>
<comment type="cofactor">
    <cofactor evidence="1">
        <name>FMN</name>
        <dbReference type="ChEBI" id="CHEBI:58210"/>
    </cofactor>
</comment>
<dbReference type="InterPro" id="IPR000014">
    <property type="entry name" value="PAS"/>
</dbReference>
<accession>A0A126X415</accession>
<dbReference type="PROSITE" id="PS50011">
    <property type="entry name" value="PROTEIN_KINASE_DOM"/>
    <property type="match status" value="1"/>
</dbReference>
<keyword evidence="13" id="KW-0418">Kinase</keyword>
<feature type="domain" description="PAC" evidence="23">
    <location>
        <begin position="375"/>
        <end position="429"/>
    </location>
</feature>
<keyword evidence="9" id="KW-0288">FMN</keyword>
<dbReference type="SMART" id="SM00220">
    <property type="entry name" value="S_TKc"/>
    <property type="match status" value="1"/>
</dbReference>
<dbReference type="InterPro" id="IPR017441">
    <property type="entry name" value="Protein_kinase_ATP_BS"/>
</dbReference>
<evidence type="ECO:0000256" key="16">
    <source>
        <dbReference type="ARBA" id="ARBA00023170"/>
    </source>
</evidence>
<keyword evidence="15" id="KW-0157">Chromophore</keyword>
<evidence type="ECO:0000256" key="7">
    <source>
        <dbReference type="ARBA" id="ARBA00022606"/>
    </source>
</evidence>
<evidence type="ECO:0000256" key="6">
    <source>
        <dbReference type="ARBA" id="ARBA00022543"/>
    </source>
</evidence>
<dbReference type="InterPro" id="IPR001610">
    <property type="entry name" value="PAC"/>
</dbReference>
<dbReference type="PANTHER" id="PTHR45637">
    <property type="entry name" value="FLIPPASE KINASE 1-RELATED"/>
    <property type="match status" value="1"/>
</dbReference>
<dbReference type="FunFam" id="3.30.200.20:FF:000133">
    <property type="entry name" value="LOV domain-containing protein"/>
    <property type="match status" value="1"/>
</dbReference>
<feature type="domain" description="PAC" evidence="23">
    <location>
        <begin position="89"/>
        <end position="143"/>
    </location>
</feature>
<evidence type="ECO:0000256" key="5">
    <source>
        <dbReference type="ARBA" id="ARBA00022527"/>
    </source>
</evidence>
<feature type="domain" description="PAS" evidence="22">
    <location>
        <begin position="305"/>
        <end position="374"/>
    </location>
</feature>
<evidence type="ECO:0000256" key="20">
    <source>
        <dbReference type="SAM" id="MobiDB-lite"/>
    </source>
</evidence>
<evidence type="ECO:0000256" key="10">
    <source>
        <dbReference type="ARBA" id="ARBA00022679"/>
    </source>
</evidence>
<dbReference type="FunFam" id="1.10.510.10:FF:000265">
    <property type="entry name" value="Putative LOV domain-containing protein"/>
    <property type="match status" value="1"/>
</dbReference>
<evidence type="ECO:0000256" key="8">
    <source>
        <dbReference type="ARBA" id="ARBA00022630"/>
    </source>
</evidence>
<evidence type="ECO:0000259" key="21">
    <source>
        <dbReference type="PROSITE" id="PS50011"/>
    </source>
</evidence>
<keyword evidence="12 19" id="KW-0547">Nucleotide-binding</keyword>
<feature type="domain" description="PAS" evidence="22">
    <location>
        <begin position="15"/>
        <end position="85"/>
    </location>
</feature>
<evidence type="ECO:0000256" key="15">
    <source>
        <dbReference type="ARBA" id="ARBA00022991"/>
    </source>
</evidence>
<feature type="compositionally biased region" description="Basic and acidic residues" evidence="20">
    <location>
        <begin position="286"/>
        <end position="295"/>
    </location>
</feature>
<dbReference type="EC" id="2.7.11.1" evidence="4"/>
<dbReference type="Gene3D" id="3.30.450.20">
    <property type="entry name" value="PAS domain"/>
    <property type="match status" value="2"/>
</dbReference>
<evidence type="ECO:0000256" key="14">
    <source>
        <dbReference type="ARBA" id="ARBA00022840"/>
    </source>
</evidence>
<dbReference type="Pfam" id="PF13426">
    <property type="entry name" value="PAS_9"/>
    <property type="match status" value="2"/>
</dbReference>
<organism evidence="24">
    <name type="scientific">Phyllanthus sp. BC-2016</name>
    <dbReference type="NCBI Taxonomy" id="1799614"/>
    <lineage>
        <taxon>Eukaryota</taxon>
        <taxon>Viridiplantae</taxon>
        <taxon>Streptophyta</taxon>
        <taxon>Embryophyta</taxon>
        <taxon>Tracheophyta</taxon>
        <taxon>Spermatophyta</taxon>
        <taxon>Magnoliopsida</taxon>
        <taxon>eudicotyledons</taxon>
        <taxon>Gunneridae</taxon>
        <taxon>Pentapetalae</taxon>
        <taxon>rosids</taxon>
        <taxon>fabids</taxon>
        <taxon>Malpighiales</taxon>
        <taxon>Phyllanthaceae</taxon>
        <taxon>Phyllanthoideae</taxon>
        <taxon>Phyllantheae</taxon>
        <taxon>Phyllanthus</taxon>
    </lineage>
</organism>
<dbReference type="GO" id="GO:0010181">
    <property type="term" value="F:FMN binding"/>
    <property type="evidence" value="ECO:0007669"/>
    <property type="project" value="UniProtKB-ARBA"/>
</dbReference>
<dbReference type="PROSITE" id="PS00108">
    <property type="entry name" value="PROTEIN_KINASE_ST"/>
    <property type="match status" value="1"/>
</dbReference>
<dbReference type="InterPro" id="IPR011009">
    <property type="entry name" value="Kinase-like_dom_sf"/>
</dbReference>
<dbReference type="SUPFAM" id="SSF56112">
    <property type="entry name" value="Protein kinase-like (PK-like)"/>
    <property type="match status" value="1"/>
</dbReference>
<evidence type="ECO:0000259" key="22">
    <source>
        <dbReference type="PROSITE" id="PS50112"/>
    </source>
</evidence>
<dbReference type="GO" id="GO:0005886">
    <property type="term" value="C:plasma membrane"/>
    <property type="evidence" value="ECO:0007669"/>
    <property type="project" value="UniProtKB-SubCell"/>
</dbReference>
<feature type="compositionally biased region" description="Polar residues" evidence="20">
    <location>
        <begin position="220"/>
        <end position="230"/>
    </location>
</feature>
<feature type="binding site" evidence="19">
    <location>
        <position position="531"/>
    </location>
    <ligand>
        <name>ATP</name>
        <dbReference type="ChEBI" id="CHEBI:30616"/>
    </ligand>
</feature>
<dbReference type="SUPFAM" id="SSF55785">
    <property type="entry name" value="PYP-like sensor domain (PAS domain)"/>
    <property type="match status" value="2"/>
</dbReference>
<proteinExistence type="evidence at transcript level"/>
<evidence type="ECO:0000256" key="11">
    <source>
        <dbReference type="ARBA" id="ARBA00022737"/>
    </source>
</evidence>
<evidence type="ECO:0000256" key="17">
    <source>
        <dbReference type="ARBA" id="ARBA00047899"/>
    </source>
</evidence>
<comment type="catalytic activity">
    <reaction evidence="18">
        <text>L-seryl-[protein] + ATP = O-phospho-L-seryl-[protein] + ADP + H(+)</text>
        <dbReference type="Rhea" id="RHEA:17989"/>
        <dbReference type="Rhea" id="RHEA-COMP:9863"/>
        <dbReference type="Rhea" id="RHEA-COMP:11604"/>
        <dbReference type="ChEBI" id="CHEBI:15378"/>
        <dbReference type="ChEBI" id="CHEBI:29999"/>
        <dbReference type="ChEBI" id="CHEBI:30616"/>
        <dbReference type="ChEBI" id="CHEBI:83421"/>
        <dbReference type="ChEBI" id="CHEBI:456216"/>
        <dbReference type="EC" id="2.7.11.1"/>
    </reaction>
</comment>
<dbReference type="PROSITE" id="PS50112">
    <property type="entry name" value="PAS"/>
    <property type="match status" value="2"/>
</dbReference>
<evidence type="ECO:0000256" key="19">
    <source>
        <dbReference type="PROSITE-ProRule" id="PRU10141"/>
    </source>
</evidence>
<comment type="catalytic activity">
    <reaction evidence="17">
        <text>L-threonyl-[protein] + ATP = O-phospho-L-threonyl-[protein] + ADP + H(+)</text>
        <dbReference type="Rhea" id="RHEA:46608"/>
        <dbReference type="Rhea" id="RHEA-COMP:11060"/>
        <dbReference type="Rhea" id="RHEA-COMP:11605"/>
        <dbReference type="ChEBI" id="CHEBI:15378"/>
        <dbReference type="ChEBI" id="CHEBI:30013"/>
        <dbReference type="ChEBI" id="CHEBI:30616"/>
        <dbReference type="ChEBI" id="CHEBI:61977"/>
        <dbReference type="ChEBI" id="CHEBI:456216"/>
        <dbReference type="EC" id="2.7.11.1"/>
    </reaction>
</comment>